<organism evidence="1 2">
    <name type="scientific">Vreelandella titanicae</name>
    <dbReference type="NCBI Taxonomy" id="664683"/>
    <lineage>
        <taxon>Bacteria</taxon>
        <taxon>Pseudomonadati</taxon>
        <taxon>Pseudomonadota</taxon>
        <taxon>Gammaproteobacteria</taxon>
        <taxon>Oceanospirillales</taxon>
        <taxon>Halomonadaceae</taxon>
        <taxon>Vreelandella</taxon>
    </lineage>
</organism>
<protein>
    <submittedName>
        <fullName evidence="1">Uncharacterized protein</fullName>
    </submittedName>
</protein>
<gene>
    <name evidence="1" type="ORF">FX987_04968</name>
</gene>
<sequence>MNSVERLFSWIITFCPANFIDWRVVGLHKDPRQPYDTKLLYKNEGLTEDLFSTFLTYVTSSPCPAHELLNPNSPGPTKKSFRAWPGLPSVVIH</sequence>
<dbReference type="AlphaFoldDB" id="A0AAP9T2L1"/>
<accession>A0AAP9T2L1</accession>
<name>A0AAP9T2L1_9GAMM</name>
<evidence type="ECO:0000313" key="2">
    <source>
        <dbReference type="Proteomes" id="UP000509761"/>
    </source>
</evidence>
<keyword evidence="2" id="KW-1185">Reference proteome</keyword>
<reference evidence="1 2" key="1">
    <citation type="submission" date="2019-12" db="EMBL/GenBank/DDBJ databases">
        <title>Genome sequencing and assembly of endphytes of Porphyra tenera.</title>
        <authorList>
            <person name="Park J.M."/>
            <person name="Shin R."/>
            <person name="Jo S.H."/>
        </authorList>
    </citation>
    <scope>NUCLEOTIDE SEQUENCE [LARGE SCALE GENOMIC DNA]</scope>
    <source>
        <strain evidence="1 2">GPM3</strain>
    </source>
</reference>
<proteinExistence type="predicted"/>
<evidence type="ECO:0000313" key="1">
    <source>
        <dbReference type="EMBL" id="QKS27147.1"/>
    </source>
</evidence>
<dbReference type="EMBL" id="CP054580">
    <property type="protein sequence ID" value="QKS27147.1"/>
    <property type="molecule type" value="Genomic_DNA"/>
</dbReference>
<dbReference type="Proteomes" id="UP000509761">
    <property type="component" value="Chromosome"/>
</dbReference>